<dbReference type="AlphaFoldDB" id="M5U170"/>
<reference evidence="1 2" key="1">
    <citation type="journal article" date="2013" name="Mar. Genomics">
        <title>Expression of sulfatases in Rhodopirellula baltica and the diversity of sulfatases in the genus Rhodopirellula.</title>
        <authorList>
            <person name="Wegner C.E."/>
            <person name="Richter-Heitmann T."/>
            <person name="Klindworth A."/>
            <person name="Klockow C."/>
            <person name="Richter M."/>
            <person name="Achstetter T."/>
            <person name="Glockner F.O."/>
            <person name="Harder J."/>
        </authorList>
    </citation>
    <scope>NUCLEOTIDE SEQUENCE [LARGE SCALE GENOMIC DNA]</scope>
    <source>
        <strain evidence="1 2">SM41</strain>
    </source>
</reference>
<accession>M5U170</accession>
<keyword evidence="2" id="KW-1185">Reference proteome</keyword>
<gene>
    <name evidence="1" type="ORF">RSSM_03372</name>
</gene>
<proteinExistence type="predicted"/>
<dbReference type="Proteomes" id="UP000011885">
    <property type="component" value="Unassembled WGS sequence"/>
</dbReference>
<evidence type="ECO:0000313" key="1">
    <source>
        <dbReference type="EMBL" id="EMI55190.1"/>
    </source>
</evidence>
<name>M5U170_9BACT</name>
<evidence type="ECO:0000313" key="2">
    <source>
        <dbReference type="Proteomes" id="UP000011885"/>
    </source>
</evidence>
<dbReference type="EMBL" id="ANOH01000225">
    <property type="protein sequence ID" value="EMI55190.1"/>
    <property type="molecule type" value="Genomic_DNA"/>
</dbReference>
<comment type="caution">
    <text evidence="1">The sequence shown here is derived from an EMBL/GenBank/DDBJ whole genome shotgun (WGS) entry which is preliminary data.</text>
</comment>
<sequence length="53" mass="5778">MRDCSHSRLVVHVEQGGEVDESYFVIIRYLPSKFSIAGGLLSGPPSDFHGTGK</sequence>
<dbReference type="PATRIC" id="fig|1263870.3.peg.3585"/>
<protein>
    <submittedName>
        <fullName evidence="1">Uncharacterized protein</fullName>
    </submittedName>
</protein>
<organism evidence="1 2">
    <name type="scientific">Rhodopirellula sallentina SM41</name>
    <dbReference type="NCBI Taxonomy" id="1263870"/>
    <lineage>
        <taxon>Bacteria</taxon>
        <taxon>Pseudomonadati</taxon>
        <taxon>Planctomycetota</taxon>
        <taxon>Planctomycetia</taxon>
        <taxon>Pirellulales</taxon>
        <taxon>Pirellulaceae</taxon>
        <taxon>Rhodopirellula</taxon>
    </lineage>
</organism>